<dbReference type="OrthoDB" id="4329304at2"/>
<evidence type="ECO:0000313" key="2">
    <source>
        <dbReference type="Proteomes" id="UP000188324"/>
    </source>
</evidence>
<name>A0A1Q2CFC5_9ACTN</name>
<reference evidence="1 2" key="1">
    <citation type="journal article" date="2016" name="Int. J. Syst. Evol. Microbiol.">
        <title>Tessaracoccus flavus sp. nov., isolated from the drainage system of a lindane-producing factory.</title>
        <authorList>
            <person name="Kumari R."/>
            <person name="Singh P."/>
            <person name="Schumann P."/>
            <person name="Lal R."/>
        </authorList>
    </citation>
    <scope>NUCLEOTIDE SEQUENCE [LARGE SCALE GENOMIC DNA]</scope>
    <source>
        <strain evidence="1 2">RP1T</strain>
    </source>
</reference>
<dbReference type="SUPFAM" id="SSF48452">
    <property type="entry name" value="TPR-like"/>
    <property type="match status" value="2"/>
</dbReference>
<accession>A0A1Q2CFC5</accession>
<evidence type="ECO:0000313" key="1">
    <source>
        <dbReference type="EMBL" id="AQP44808.1"/>
    </source>
</evidence>
<protein>
    <submittedName>
        <fullName evidence="1">Uncharacterized protein</fullName>
    </submittedName>
</protein>
<sequence length="882" mass="93667">MSASDDTWPTPENLRAVQVWLNHLDDLSESQPQAVLDATEAALPLLATWTVSDAYAWTLALRAKTLRFLDRLPDVLDAAESGLGSLRGDEHVAAHLHLEAGMALNQFGRQPEAAEHLKAADRVFESAGDDSGRAWALVSLAEAYAGSGIPTDPEATLRLAIDLADRSGDSRAARRGWKQLAVLHRHRGQPTEALDAIWRALDGDMSAHTRANYLLELGHLKAWTGDYAAADDAYQDASASYADHGDILGQANVERALATNALILGRHIQAAKRLDRAAELYRAIRSTAGLGYVLRERAVLRTTSGDHIGALADTEEGLLCFRNSPDTLGLAGMLRAAARVRHVTGDRAGAGAALAEAHALAAGGKNPLAEAGLLSLSAEIGDTASLRLAAGTESARLYRRMGIPTGEAFALSHAARAHADLGDVDRAVATIREATAVLRSARSQVADPGRRGDHDFALRDVTTNLLKTAERLGGLATLVMADLIVDEAPLGLRNAFNEGQPGARARRFVSRISTMKPPLGETSATRRHLIQELGALFAFIEPGEDPVWTSFEDLASSHSSGALLAYGAPTRDGHLPIAWQLPGGRPHVDLVGLDDAAVEQIDALGYAFTADRADVLWVPQNRSWQTHLSQVVLPSPVRRWLTGEESPSLAVLFPPVLAHLPLEALLVDGEPVGLRAAVARLTVPTTATVRATLSQTVAYLDPALPWTPERLALPGFTHDPRQLRAELGPARLLFVACHGESAVRAEGALVASDGARVADALDLVAHPLTGSVIVLEACFAGRYMGPRTGEQLNLATVSLLSGASAAVAGLFALPADDSCTGAIAAALFRELAAGTSAPEALRRARWAYWSERPDHLGVPGQPELSMPGDAPWAWAGLCAYSR</sequence>
<dbReference type="STRING" id="1610493.RPIT_08365"/>
<dbReference type="KEGG" id="tfl:RPIT_08365"/>
<dbReference type="InterPro" id="IPR024983">
    <property type="entry name" value="CHAT_dom"/>
</dbReference>
<dbReference type="Pfam" id="PF12770">
    <property type="entry name" value="CHAT"/>
    <property type="match status" value="1"/>
</dbReference>
<dbReference type="RefSeq" id="WP_077342240.1">
    <property type="nucleotide sequence ID" value="NZ_CP019605.1"/>
</dbReference>
<keyword evidence="2" id="KW-1185">Reference proteome</keyword>
<dbReference type="InterPro" id="IPR011990">
    <property type="entry name" value="TPR-like_helical_dom_sf"/>
</dbReference>
<dbReference type="EMBL" id="CP019605">
    <property type="protein sequence ID" value="AQP44808.1"/>
    <property type="molecule type" value="Genomic_DNA"/>
</dbReference>
<gene>
    <name evidence="1" type="ORF">RPIT_08365</name>
</gene>
<dbReference type="Gene3D" id="1.25.40.10">
    <property type="entry name" value="Tetratricopeptide repeat domain"/>
    <property type="match status" value="2"/>
</dbReference>
<organism evidence="1 2">
    <name type="scientific">Tessaracoccus flavus</name>
    <dbReference type="NCBI Taxonomy" id="1610493"/>
    <lineage>
        <taxon>Bacteria</taxon>
        <taxon>Bacillati</taxon>
        <taxon>Actinomycetota</taxon>
        <taxon>Actinomycetes</taxon>
        <taxon>Propionibacteriales</taxon>
        <taxon>Propionibacteriaceae</taxon>
        <taxon>Tessaracoccus</taxon>
    </lineage>
</organism>
<dbReference type="AlphaFoldDB" id="A0A1Q2CFC5"/>
<dbReference type="Proteomes" id="UP000188324">
    <property type="component" value="Chromosome"/>
</dbReference>
<proteinExistence type="predicted"/>